<feature type="repeat" description="TPR" evidence="1">
    <location>
        <begin position="623"/>
        <end position="656"/>
    </location>
</feature>
<name>I7M1N5_TETTS</name>
<dbReference type="SUPFAM" id="SSF48452">
    <property type="entry name" value="TPR-like"/>
    <property type="match status" value="3"/>
</dbReference>
<dbReference type="SUPFAM" id="SSF56112">
    <property type="entry name" value="Protein kinase-like (PK-like)"/>
    <property type="match status" value="1"/>
</dbReference>
<dbReference type="PRINTS" id="PR00381">
    <property type="entry name" value="KINESINLIGHT"/>
</dbReference>
<dbReference type="SMART" id="SM00220">
    <property type="entry name" value="S_TKc"/>
    <property type="match status" value="1"/>
</dbReference>
<dbReference type="InterPro" id="IPR019734">
    <property type="entry name" value="TPR_rpt"/>
</dbReference>
<accession>I7M1N5</accession>
<dbReference type="PANTHER" id="PTHR19959:SF119">
    <property type="entry name" value="FUNGAL LIPASE-LIKE DOMAIN-CONTAINING PROTEIN"/>
    <property type="match status" value="1"/>
</dbReference>
<dbReference type="eggNOG" id="KOG0032">
    <property type="taxonomic scope" value="Eukaryota"/>
</dbReference>
<feature type="repeat" description="TPR" evidence="1">
    <location>
        <begin position="749"/>
        <end position="782"/>
    </location>
</feature>
<protein>
    <submittedName>
        <fullName evidence="3">Tetratricopeptide repeat protein</fullName>
    </submittedName>
</protein>
<dbReference type="GO" id="GO:0005524">
    <property type="term" value="F:ATP binding"/>
    <property type="evidence" value="ECO:0007669"/>
    <property type="project" value="InterPro"/>
</dbReference>
<dbReference type="Pfam" id="PF13374">
    <property type="entry name" value="TPR_10"/>
    <property type="match status" value="3"/>
</dbReference>
<dbReference type="PROSITE" id="PS50005">
    <property type="entry name" value="TPR"/>
    <property type="match status" value="4"/>
</dbReference>
<feature type="domain" description="Protein kinase" evidence="2">
    <location>
        <begin position="191"/>
        <end position="424"/>
    </location>
</feature>
<dbReference type="Gene3D" id="1.25.40.10">
    <property type="entry name" value="Tetratricopeptide repeat domain"/>
    <property type="match status" value="5"/>
</dbReference>
<dbReference type="Pfam" id="PF13424">
    <property type="entry name" value="TPR_12"/>
    <property type="match status" value="4"/>
</dbReference>
<dbReference type="PANTHER" id="PTHR19959">
    <property type="entry name" value="KINESIN LIGHT CHAIN"/>
    <property type="match status" value="1"/>
</dbReference>
<dbReference type="InterPro" id="IPR008271">
    <property type="entry name" value="Ser/Thr_kinase_AS"/>
</dbReference>
<sequence length="997" mass="117769">MDKQNKKDQNNDLLTINQLFQQEQSSNSNQINSSIFMISDVTLNRKVKSQILRKKCQSKLFQMDMCQAINQKDINEKVKIQKNLTQSYEFQLQNIQNEIDQYNFQEYEKYKQIDQGVMQWQANIFNDINANQTSETFQKIEDIFIGYQEEGQDKYQDYVFVIMFNPTHSELQKQFQVQKSEILDRLIAKNYFLCEYLSKGGEGLIFHGYRQSIQGKLDLVFKILFEYDDEDQIQIMKLLEIYIVKFVEFIKINKNVHVLILEKCQFSLQYELFHQLKTKKDFPLEKLLKMIFNLLDGLIQFRIYNILHLDIKPTNILFTNSGKYVYTDFGMSSLKKNNQQISIKGLTKSYASPEQLNNDLNIDYQSDIYSLGKTFEIILKVFQQVQQQNYLEIISQFIRIVDEKMILEKPTQRSNCHQILNEFFQYILKQNQCQSFLKQYLDEMKEILKLYPYDKNKEIPYFLEISLFYNLNILAIQKEFIKKDNQIDIQKMKQDIAVSLADVGKCYQNIGVNQKALEYQLKSLQMRKQIFKENHLEISVSLKDVGVCYQNLGLYKQALRYLLESLQMLKLKFKYNYPSISSALNDIGLCYQNLGDIQKAQQYQLKSLQKSKQILKENHPDSAIYLSNIGLYYQNIGFYQKALEYLQESLQMTKQIYKENHPQIAQQLNNVASCYFNFDNYQKALEYFQQSLLMTKQIFKENHPLIALYLNNIGSSYLNLNEIEKALGYLFESLKIYQQIYKEKHPGIASCLNNIGICYQILCDYKKAIEYFQQSLLMTKQIFKENHPLIALYLNNIGSSYLNLNESEKALGYLLESLKLYQQIYKEKHPGIASCLNNIGICYQTLYDYKNALEYSLESLKIWKQIFNKDHPNIPSSLINVGLCFYNFGDNSKALDYLLESLQMTKQLDKENHPYITKSLDKVGLCYKNLGDYKKVLEFKLESFQIRRQMFKQNYLIIAQSLNNIGLCYLNLGENKIALEYLLESIQITKQIQNQNH</sequence>
<proteinExistence type="predicted"/>
<feature type="repeat" description="TPR" evidence="1">
    <location>
        <begin position="959"/>
        <end position="992"/>
    </location>
</feature>
<dbReference type="InterPro" id="IPR000719">
    <property type="entry name" value="Prot_kinase_dom"/>
</dbReference>
<keyword evidence="4" id="KW-1185">Reference proteome</keyword>
<dbReference type="InterPro" id="IPR011009">
    <property type="entry name" value="Kinase-like_dom_sf"/>
</dbReference>
<dbReference type="PROSITE" id="PS00108">
    <property type="entry name" value="PROTEIN_KINASE_ST"/>
    <property type="match status" value="1"/>
</dbReference>
<dbReference type="AlphaFoldDB" id="I7M1N5"/>
<dbReference type="eggNOG" id="KOG1840">
    <property type="taxonomic scope" value="Eukaryota"/>
</dbReference>
<dbReference type="Pfam" id="PF00069">
    <property type="entry name" value="Pkinase"/>
    <property type="match status" value="1"/>
</dbReference>
<dbReference type="SMART" id="SM00028">
    <property type="entry name" value="TPR"/>
    <property type="match status" value="12"/>
</dbReference>
<dbReference type="Gene3D" id="1.10.510.10">
    <property type="entry name" value="Transferase(Phosphotransferase) domain 1"/>
    <property type="match status" value="1"/>
</dbReference>
<dbReference type="STRING" id="312017.I7M1N5"/>
<organism evidence="3 4">
    <name type="scientific">Tetrahymena thermophila (strain SB210)</name>
    <dbReference type="NCBI Taxonomy" id="312017"/>
    <lineage>
        <taxon>Eukaryota</taxon>
        <taxon>Sar</taxon>
        <taxon>Alveolata</taxon>
        <taxon>Ciliophora</taxon>
        <taxon>Intramacronucleata</taxon>
        <taxon>Oligohymenophorea</taxon>
        <taxon>Hymenostomatida</taxon>
        <taxon>Tetrahymenina</taxon>
        <taxon>Tetrahymenidae</taxon>
        <taxon>Tetrahymena</taxon>
    </lineage>
</organism>
<dbReference type="RefSeq" id="XP_001017485.2">
    <property type="nucleotide sequence ID" value="XM_001017485.2"/>
</dbReference>
<dbReference type="GO" id="GO:0004672">
    <property type="term" value="F:protein kinase activity"/>
    <property type="evidence" value="ECO:0007669"/>
    <property type="project" value="InterPro"/>
</dbReference>
<dbReference type="KEGG" id="tet:TTHERM_00484720"/>
<keyword evidence="1" id="KW-0802">TPR repeat</keyword>
<evidence type="ECO:0000313" key="3">
    <source>
        <dbReference type="EMBL" id="EAR97240.2"/>
    </source>
</evidence>
<gene>
    <name evidence="3" type="ORF">TTHERM_00484720</name>
</gene>
<reference evidence="4" key="1">
    <citation type="journal article" date="2006" name="PLoS Biol.">
        <title>Macronuclear genome sequence of the ciliate Tetrahymena thermophila, a model eukaryote.</title>
        <authorList>
            <person name="Eisen J.A."/>
            <person name="Coyne R.S."/>
            <person name="Wu M."/>
            <person name="Wu D."/>
            <person name="Thiagarajan M."/>
            <person name="Wortman J.R."/>
            <person name="Badger J.H."/>
            <person name="Ren Q."/>
            <person name="Amedeo P."/>
            <person name="Jones K.M."/>
            <person name="Tallon L.J."/>
            <person name="Delcher A.L."/>
            <person name="Salzberg S.L."/>
            <person name="Silva J.C."/>
            <person name="Haas B.J."/>
            <person name="Majoros W.H."/>
            <person name="Farzad M."/>
            <person name="Carlton J.M."/>
            <person name="Smith R.K. Jr."/>
            <person name="Garg J."/>
            <person name="Pearlman R.E."/>
            <person name="Karrer K.M."/>
            <person name="Sun L."/>
            <person name="Manning G."/>
            <person name="Elde N.C."/>
            <person name="Turkewitz A.P."/>
            <person name="Asai D.J."/>
            <person name="Wilkes D.E."/>
            <person name="Wang Y."/>
            <person name="Cai H."/>
            <person name="Collins K."/>
            <person name="Stewart B.A."/>
            <person name="Lee S.R."/>
            <person name="Wilamowska K."/>
            <person name="Weinberg Z."/>
            <person name="Ruzzo W.L."/>
            <person name="Wloga D."/>
            <person name="Gaertig J."/>
            <person name="Frankel J."/>
            <person name="Tsao C.-C."/>
            <person name="Gorovsky M.A."/>
            <person name="Keeling P.J."/>
            <person name="Waller R.F."/>
            <person name="Patron N.J."/>
            <person name="Cherry J.M."/>
            <person name="Stover N.A."/>
            <person name="Krieger C.J."/>
            <person name="del Toro C."/>
            <person name="Ryder H.F."/>
            <person name="Williamson S.C."/>
            <person name="Barbeau R.A."/>
            <person name="Hamilton E.P."/>
            <person name="Orias E."/>
        </authorList>
    </citation>
    <scope>NUCLEOTIDE SEQUENCE [LARGE SCALE GENOMIC DNA]</scope>
    <source>
        <strain evidence="4">SB210</strain>
    </source>
</reference>
<dbReference type="EMBL" id="GG662667">
    <property type="protein sequence ID" value="EAR97240.2"/>
    <property type="molecule type" value="Genomic_DNA"/>
</dbReference>
<dbReference type="InParanoid" id="I7M1N5"/>
<dbReference type="PROSITE" id="PS50011">
    <property type="entry name" value="PROTEIN_KINASE_DOM"/>
    <property type="match status" value="1"/>
</dbReference>
<evidence type="ECO:0000259" key="2">
    <source>
        <dbReference type="PROSITE" id="PS50011"/>
    </source>
</evidence>
<evidence type="ECO:0000313" key="4">
    <source>
        <dbReference type="Proteomes" id="UP000009168"/>
    </source>
</evidence>
<feature type="repeat" description="TPR" evidence="1">
    <location>
        <begin position="665"/>
        <end position="698"/>
    </location>
</feature>
<dbReference type="OrthoDB" id="443949at2759"/>
<dbReference type="InterPro" id="IPR011990">
    <property type="entry name" value="TPR-like_helical_dom_sf"/>
</dbReference>
<dbReference type="GeneID" id="7840823"/>
<evidence type="ECO:0000256" key="1">
    <source>
        <dbReference type="PROSITE-ProRule" id="PRU00339"/>
    </source>
</evidence>
<dbReference type="Proteomes" id="UP000009168">
    <property type="component" value="Unassembled WGS sequence"/>
</dbReference>